<evidence type="ECO:0000256" key="1">
    <source>
        <dbReference type="SAM" id="MobiDB-lite"/>
    </source>
</evidence>
<dbReference type="InterPro" id="IPR011013">
    <property type="entry name" value="Gal_mutarotase_sf_dom"/>
</dbReference>
<protein>
    <submittedName>
        <fullName evidence="3">Putative carbohydrate binding domain protein</fullName>
    </submittedName>
</protein>
<dbReference type="GO" id="GO:0003824">
    <property type="term" value="F:catalytic activity"/>
    <property type="evidence" value="ECO:0007669"/>
    <property type="project" value="InterPro"/>
</dbReference>
<comment type="caution">
    <text evidence="3">The sequence shown here is derived from an EMBL/GenBank/DDBJ whole genome shotgun (WGS) entry which is preliminary data.</text>
</comment>
<dbReference type="Gene3D" id="2.70.98.40">
    <property type="entry name" value="Glycoside hydrolase, family 65, N-terminal domain"/>
    <property type="match status" value="1"/>
</dbReference>
<dbReference type="GO" id="GO:0030246">
    <property type="term" value="F:carbohydrate binding"/>
    <property type="evidence" value="ECO:0007669"/>
    <property type="project" value="InterPro"/>
</dbReference>
<evidence type="ECO:0000313" key="3">
    <source>
        <dbReference type="EMBL" id="EQD71031.1"/>
    </source>
</evidence>
<dbReference type="InterPro" id="IPR010383">
    <property type="entry name" value="Glyco_hydrolase_94_b-supersand"/>
</dbReference>
<sequence length="118" mass="12611">MAAVRSPAAPWAAAAASASPRPQALREFDNGMGGFVDRGRAYAITLDGDRCTPMPWVNVIANADFGFLVSAEGGGYAWSLNSQQNPLTPWPNDPVSDTPHEVLYLHDEDSGELGAPRR</sequence>
<dbReference type="EMBL" id="AUZX01004361">
    <property type="protein sequence ID" value="EQD71031.1"/>
    <property type="molecule type" value="Genomic_DNA"/>
</dbReference>
<dbReference type="GO" id="GO:0005975">
    <property type="term" value="P:carbohydrate metabolic process"/>
    <property type="evidence" value="ECO:0007669"/>
    <property type="project" value="InterPro"/>
</dbReference>
<reference evidence="3" key="1">
    <citation type="submission" date="2013-08" db="EMBL/GenBank/DDBJ databases">
        <authorList>
            <person name="Mendez C."/>
            <person name="Richter M."/>
            <person name="Ferrer M."/>
            <person name="Sanchez J."/>
        </authorList>
    </citation>
    <scope>NUCLEOTIDE SEQUENCE</scope>
</reference>
<dbReference type="InterPro" id="IPR052047">
    <property type="entry name" value="GH94_Enzymes"/>
</dbReference>
<evidence type="ECO:0000259" key="2">
    <source>
        <dbReference type="Pfam" id="PF06165"/>
    </source>
</evidence>
<dbReference type="AlphaFoldDB" id="T1BDQ3"/>
<feature type="region of interest" description="Disordered" evidence="1">
    <location>
        <begin position="1"/>
        <end position="21"/>
    </location>
</feature>
<dbReference type="SMART" id="SM01068">
    <property type="entry name" value="CBM_X"/>
    <property type="match status" value="1"/>
</dbReference>
<dbReference type="Pfam" id="PF06165">
    <property type="entry name" value="GH94_b-supersand"/>
    <property type="match status" value="1"/>
</dbReference>
<feature type="non-terminal residue" evidence="3">
    <location>
        <position position="118"/>
    </location>
</feature>
<dbReference type="SUPFAM" id="SSF74650">
    <property type="entry name" value="Galactose mutarotase-like"/>
    <property type="match status" value="1"/>
</dbReference>
<dbReference type="PANTHER" id="PTHR37469:SF2">
    <property type="entry name" value="CELLOBIONIC ACID PHOSPHORYLASE"/>
    <property type="match status" value="1"/>
</dbReference>
<dbReference type="PANTHER" id="PTHR37469">
    <property type="entry name" value="CELLOBIONIC ACID PHOSPHORYLASE-RELATED"/>
    <property type="match status" value="1"/>
</dbReference>
<reference evidence="3" key="2">
    <citation type="journal article" date="2014" name="ISME J.">
        <title>Microbial stratification in low pH oxic and suboxic macroscopic growths along an acid mine drainage.</title>
        <authorList>
            <person name="Mendez-Garcia C."/>
            <person name="Mesa V."/>
            <person name="Sprenger R.R."/>
            <person name="Richter M."/>
            <person name="Diez M.S."/>
            <person name="Solano J."/>
            <person name="Bargiela R."/>
            <person name="Golyshina O.V."/>
            <person name="Manteca A."/>
            <person name="Ramos J.L."/>
            <person name="Gallego J.R."/>
            <person name="Llorente I."/>
            <person name="Martins Dos Santos V.A."/>
            <person name="Jensen O.N."/>
            <person name="Pelaez A.I."/>
            <person name="Sanchez J."/>
            <person name="Ferrer M."/>
        </authorList>
    </citation>
    <scope>NUCLEOTIDE SEQUENCE</scope>
</reference>
<accession>T1BDQ3</accession>
<name>T1BDQ3_9ZZZZ</name>
<feature type="domain" description="Glycosyl hydrolase 94 supersandwich" evidence="2">
    <location>
        <begin position="40"/>
        <end position="113"/>
    </location>
</feature>
<gene>
    <name evidence="3" type="ORF">B1A_05991</name>
</gene>
<organism evidence="3">
    <name type="scientific">mine drainage metagenome</name>
    <dbReference type="NCBI Taxonomy" id="410659"/>
    <lineage>
        <taxon>unclassified sequences</taxon>
        <taxon>metagenomes</taxon>
        <taxon>ecological metagenomes</taxon>
    </lineage>
</organism>
<proteinExistence type="predicted"/>
<dbReference type="InterPro" id="IPR037018">
    <property type="entry name" value="GH65_N"/>
</dbReference>